<dbReference type="EMBL" id="CP048995">
    <property type="protein sequence ID" value="QID81876.1"/>
    <property type="molecule type" value="Genomic_DNA"/>
</dbReference>
<dbReference type="Pfam" id="PF00955">
    <property type="entry name" value="HCO3_cotransp"/>
    <property type="match status" value="2"/>
</dbReference>
<reference evidence="10 11" key="1">
    <citation type="journal article" date="2019" name="BMC Genomics">
        <title>Chromosome level assembly and comparative genome analysis confirm lager-brewing yeasts originated from a single hybridization.</title>
        <authorList>
            <person name="Salazar A.N."/>
            <person name="Gorter de Vries A.R."/>
            <person name="van den Broek M."/>
            <person name="Brouwers N."/>
            <person name="de la Torre Cortes P."/>
            <person name="Kuijpers N.G.A."/>
            <person name="Daran J.G."/>
            <person name="Abeel T."/>
        </authorList>
    </citation>
    <scope>NUCLEOTIDE SEQUENCE [LARGE SCALE GENOMIC DNA]</scope>
    <source>
        <strain evidence="10 11">CBS 1483</strain>
    </source>
</reference>
<evidence type="ECO:0000313" key="11">
    <source>
        <dbReference type="Proteomes" id="UP000501346"/>
    </source>
</evidence>
<keyword evidence="3" id="KW-0926">Vacuole</keyword>
<feature type="transmembrane region" description="Helical" evidence="8">
    <location>
        <begin position="233"/>
        <end position="253"/>
    </location>
</feature>
<dbReference type="GO" id="GO:0005774">
    <property type="term" value="C:vacuolar membrane"/>
    <property type="evidence" value="ECO:0007669"/>
    <property type="project" value="UniProtKB-SubCell"/>
</dbReference>
<comment type="similarity">
    <text evidence="2">Belongs to the anion exchanger (TC 2.A.31) family.</text>
</comment>
<organism evidence="10 11">
    <name type="scientific">Saccharomyces pastorianus</name>
    <name type="common">Lager yeast</name>
    <name type="synonym">Saccharomyces cerevisiae x Saccharomyces eubayanus</name>
    <dbReference type="NCBI Taxonomy" id="27292"/>
    <lineage>
        <taxon>Eukaryota</taxon>
        <taxon>Fungi</taxon>
        <taxon>Dikarya</taxon>
        <taxon>Ascomycota</taxon>
        <taxon>Saccharomycotina</taxon>
        <taxon>Saccharomycetes</taxon>
        <taxon>Saccharomycetales</taxon>
        <taxon>Saccharomycetaceae</taxon>
        <taxon>Saccharomyces</taxon>
    </lineage>
</organism>
<keyword evidence="11" id="KW-1185">Reference proteome</keyword>
<dbReference type="AlphaFoldDB" id="A0A6C1DXT8"/>
<feature type="region of interest" description="Disordered" evidence="7">
    <location>
        <begin position="25"/>
        <end position="48"/>
    </location>
</feature>
<keyword evidence="4 8" id="KW-0812">Transmembrane</keyword>
<keyword evidence="5 8" id="KW-1133">Transmembrane helix</keyword>
<dbReference type="GO" id="GO:0006820">
    <property type="term" value="P:monoatomic anion transport"/>
    <property type="evidence" value="ECO:0007669"/>
    <property type="project" value="InterPro"/>
</dbReference>
<feature type="domain" description="Bicarbonate transporter-like transmembrane" evidence="9">
    <location>
        <begin position="236"/>
        <end position="550"/>
    </location>
</feature>
<accession>A0A6C1DXT8</accession>
<feature type="transmembrane region" description="Helical" evidence="8">
    <location>
        <begin position="330"/>
        <end position="347"/>
    </location>
</feature>
<dbReference type="OrthoDB" id="1735926at2759"/>
<evidence type="ECO:0000259" key="9">
    <source>
        <dbReference type="Pfam" id="PF00955"/>
    </source>
</evidence>
<feature type="transmembrane region" description="Helical" evidence="8">
    <location>
        <begin position="192"/>
        <end position="212"/>
    </location>
</feature>
<dbReference type="GO" id="GO:0080139">
    <property type="term" value="F:borate efflux transmembrane transporter activity"/>
    <property type="evidence" value="ECO:0007669"/>
    <property type="project" value="TreeGrafter"/>
</dbReference>
<feature type="transmembrane region" description="Helical" evidence="8">
    <location>
        <begin position="368"/>
        <end position="389"/>
    </location>
</feature>
<feature type="domain" description="Bicarbonate transporter-like transmembrane" evidence="9">
    <location>
        <begin position="61"/>
        <end position="226"/>
    </location>
</feature>
<feature type="compositionally biased region" description="Basic and acidic residues" evidence="7">
    <location>
        <begin position="26"/>
        <end position="48"/>
    </location>
</feature>
<protein>
    <submittedName>
        <fullName evidence="10">Boron transporter 1</fullName>
    </submittedName>
</protein>
<dbReference type="PANTHER" id="PTHR11453:SF82">
    <property type="entry name" value="BORON TRANSPORTER 1"/>
    <property type="match status" value="1"/>
</dbReference>
<feature type="transmembrane region" description="Helical" evidence="8">
    <location>
        <begin position="494"/>
        <end position="512"/>
    </location>
</feature>
<sequence length="576" mass="65194">MSNESTRVTVSRGCTASDECAQVLERTNDELDRESSVSESRNDEESHEKLSRRRFPTLGIGIWLDLKDRIPYYKSDWVDAFNYRVIPSIVETYFNNLLPAIAFAQDMFDRTDNSYGVNEVLLSSAMAGIVFGVLGGQPLCIVGVTGPISIFNYTVYEIIKPLNTSYFGFMFWICMWSMIFHLILAFTNAVCLLQYVTTFPCDIFGLFINVVYIQKGIQILTRQFSAKSGEKSVQDGFASIVVALVMTAFGLFFKLFHYYPLFSHRIRTFISDYSTALSVLFWSSFTHFGGYLHDVKFKKLPITKAFFPTSKVNRPQNTWLAYEPIPVKDVFIALPFGIFLTILFYFDHNVSSLMAQRHQYKLKKPSSFHYDFALLGLTTCISGVLGIPAPNGLIPQAPLHTETLLVRDSNQKVIRCVEQRFTNTFQGLMILGTMTRPLLVCLGEIPQAVLSGLFFIMGINGLMTNSIIQRLVFLFSDPNRRDNTSPLMKVSKKSMLIFLSFSLTGFAGEFAITNTIAAIGFPLVLLLSVLVSFSFAYIFPTEELKILDTNVAQKFTIKNLLLENIRDAKFCDKHED</sequence>
<dbReference type="FunFam" id="1.10.287.570:FF:000003">
    <property type="entry name" value="Anion exchange family protein"/>
    <property type="match status" value="1"/>
</dbReference>
<dbReference type="PANTHER" id="PTHR11453">
    <property type="entry name" value="ANION EXCHANGE PROTEIN"/>
    <property type="match status" value="1"/>
</dbReference>
<gene>
    <name evidence="10" type="primary">BOR1_1</name>
    <name evidence="10" type="ORF">GRS66_004276</name>
</gene>
<dbReference type="GO" id="GO:0005886">
    <property type="term" value="C:plasma membrane"/>
    <property type="evidence" value="ECO:0007669"/>
    <property type="project" value="TreeGrafter"/>
</dbReference>
<evidence type="ECO:0000256" key="8">
    <source>
        <dbReference type="SAM" id="Phobius"/>
    </source>
</evidence>
<evidence type="ECO:0000256" key="4">
    <source>
        <dbReference type="ARBA" id="ARBA00022692"/>
    </source>
</evidence>
<feature type="transmembrane region" description="Helical" evidence="8">
    <location>
        <begin position="518"/>
        <end position="539"/>
    </location>
</feature>
<evidence type="ECO:0000313" key="10">
    <source>
        <dbReference type="EMBL" id="QID81876.1"/>
    </source>
</evidence>
<keyword evidence="6 8" id="KW-0472">Membrane</keyword>
<dbReference type="Gene3D" id="1.10.287.570">
    <property type="entry name" value="Helical hairpin bin"/>
    <property type="match status" value="1"/>
</dbReference>
<dbReference type="Proteomes" id="UP000501346">
    <property type="component" value="Chromosome ScXIV"/>
</dbReference>
<evidence type="ECO:0000256" key="6">
    <source>
        <dbReference type="ARBA" id="ARBA00023136"/>
    </source>
</evidence>
<name>A0A6C1DXT8_SACPS</name>
<feature type="transmembrane region" description="Helical" evidence="8">
    <location>
        <begin position="166"/>
        <end position="186"/>
    </location>
</feature>
<dbReference type="GO" id="GO:0005452">
    <property type="term" value="F:solute:inorganic anion antiporter activity"/>
    <property type="evidence" value="ECO:0007669"/>
    <property type="project" value="InterPro"/>
</dbReference>
<proteinExistence type="inferred from homology"/>
<evidence type="ECO:0000256" key="5">
    <source>
        <dbReference type="ARBA" id="ARBA00022989"/>
    </source>
</evidence>
<evidence type="ECO:0000256" key="1">
    <source>
        <dbReference type="ARBA" id="ARBA00004128"/>
    </source>
</evidence>
<feature type="transmembrane region" description="Helical" evidence="8">
    <location>
        <begin position="448"/>
        <end position="473"/>
    </location>
</feature>
<evidence type="ECO:0000256" key="7">
    <source>
        <dbReference type="SAM" id="MobiDB-lite"/>
    </source>
</evidence>
<dbReference type="GO" id="GO:0000324">
    <property type="term" value="C:fungal-type vacuole"/>
    <property type="evidence" value="ECO:0007669"/>
    <property type="project" value="TreeGrafter"/>
</dbReference>
<evidence type="ECO:0000256" key="3">
    <source>
        <dbReference type="ARBA" id="ARBA00022554"/>
    </source>
</evidence>
<dbReference type="InterPro" id="IPR003020">
    <property type="entry name" value="HCO3_transpt_euk"/>
</dbReference>
<dbReference type="GO" id="GO:0050801">
    <property type="term" value="P:monoatomic ion homeostasis"/>
    <property type="evidence" value="ECO:0007669"/>
    <property type="project" value="TreeGrafter"/>
</dbReference>
<evidence type="ECO:0000256" key="2">
    <source>
        <dbReference type="ARBA" id="ARBA00010993"/>
    </source>
</evidence>
<comment type="subcellular location">
    <subcellularLocation>
        <location evidence="1">Vacuole membrane</location>
        <topology evidence="1">Multi-pass membrane protein</topology>
    </subcellularLocation>
</comment>
<dbReference type="InterPro" id="IPR011531">
    <property type="entry name" value="HCO3_transpt-like_TM_dom"/>
</dbReference>